<evidence type="ECO:0000256" key="1">
    <source>
        <dbReference type="SAM" id="Phobius"/>
    </source>
</evidence>
<accession>A0AAW4L6A7</accession>
<comment type="caution">
    <text evidence="2">The sequence shown here is derived from an EMBL/GenBank/DDBJ whole genome shotgun (WGS) entry which is preliminary data.</text>
</comment>
<feature type="transmembrane region" description="Helical" evidence="1">
    <location>
        <begin position="36"/>
        <end position="54"/>
    </location>
</feature>
<dbReference type="Proteomes" id="UP000811899">
    <property type="component" value="Unassembled WGS sequence"/>
</dbReference>
<organism evidence="2 3">
    <name type="scientific">Geoanaerobacter pelophilus</name>
    <dbReference type="NCBI Taxonomy" id="60036"/>
    <lineage>
        <taxon>Bacteria</taxon>
        <taxon>Pseudomonadati</taxon>
        <taxon>Thermodesulfobacteriota</taxon>
        <taxon>Desulfuromonadia</taxon>
        <taxon>Geobacterales</taxon>
        <taxon>Geobacteraceae</taxon>
        <taxon>Geoanaerobacter</taxon>
    </lineage>
</organism>
<name>A0AAW4L6A7_9BACT</name>
<keyword evidence="3" id="KW-1185">Reference proteome</keyword>
<keyword evidence="1" id="KW-0472">Membrane</keyword>
<dbReference type="EMBL" id="JAHCVJ010000001">
    <property type="protein sequence ID" value="MBT0663564.1"/>
    <property type="molecule type" value="Genomic_DNA"/>
</dbReference>
<gene>
    <name evidence="2" type="ORF">KI809_04540</name>
</gene>
<reference evidence="2 3" key="1">
    <citation type="submission" date="2021-05" db="EMBL/GenBank/DDBJ databases">
        <title>The draft genome of Geobacter pelophilus DSM 12255.</title>
        <authorList>
            <person name="Xu Z."/>
            <person name="Masuda Y."/>
            <person name="Itoh H."/>
            <person name="Senoo K."/>
        </authorList>
    </citation>
    <scope>NUCLEOTIDE SEQUENCE [LARGE SCALE GENOMIC DNA]</scope>
    <source>
        <strain evidence="2 3">DSM 12255</strain>
    </source>
</reference>
<sequence length="57" mass="6764">MIRDFFSHNFAKVREINQKYSKPNVEMSGWVKGSLLFLRLYLVLLVGLLLYKFITLL</sequence>
<evidence type="ECO:0000313" key="3">
    <source>
        <dbReference type="Proteomes" id="UP000811899"/>
    </source>
</evidence>
<proteinExistence type="predicted"/>
<protein>
    <submittedName>
        <fullName evidence="2">Uncharacterized protein</fullName>
    </submittedName>
</protein>
<evidence type="ECO:0000313" key="2">
    <source>
        <dbReference type="EMBL" id="MBT0663564.1"/>
    </source>
</evidence>
<dbReference type="RefSeq" id="WP_214170293.1">
    <property type="nucleotide sequence ID" value="NZ_JAHCVJ010000001.1"/>
</dbReference>
<dbReference type="AlphaFoldDB" id="A0AAW4L6A7"/>
<keyword evidence="1" id="KW-1133">Transmembrane helix</keyword>
<keyword evidence="1" id="KW-0812">Transmembrane</keyword>